<name>A0A5B7CII9_PORTR</name>
<evidence type="ECO:0000313" key="1">
    <source>
        <dbReference type="EMBL" id="MPC07473.1"/>
    </source>
</evidence>
<sequence length="98" mass="10718">MADGQRLFEDRVGALFHKAQSVEGLLHDGGGGGGDDAVRRRQMRLLWSGSPHGLPLRPFSATASPECGGDTRHVRESGRRCWRGKERLMIGIHLLIGC</sequence>
<comment type="caution">
    <text evidence="1">The sequence shown here is derived from an EMBL/GenBank/DDBJ whole genome shotgun (WGS) entry which is preliminary data.</text>
</comment>
<gene>
    <name evidence="1" type="ORF">E2C01_000035</name>
</gene>
<accession>A0A5B7CII9</accession>
<dbReference type="EMBL" id="VSRR010000001">
    <property type="protein sequence ID" value="MPC07473.1"/>
    <property type="molecule type" value="Genomic_DNA"/>
</dbReference>
<dbReference type="Proteomes" id="UP000324222">
    <property type="component" value="Unassembled WGS sequence"/>
</dbReference>
<reference evidence="1 2" key="1">
    <citation type="submission" date="2019-05" db="EMBL/GenBank/DDBJ databases">
        <title>Another draft genome of Portunus trituberculatus and its Hox gene families provides insights of decapod evolution.</title>
        <authorList>
            <person name="Jeong J.-H."/>
            <person name="Song I."/>
            <person name="Kim S."/>
            <person name="Choi T."/>
            <person name="Kim D."/>
            <person name="Ryu S."/>
            <person name="Kim W."/>
        </authorList>
    </citation>
    <scope>NUCLEOTIDE SEQUENCE [LARGE SCALE GENOMIC DNA]</scope>
    <source>
        <tissue evidence="1">Muscle</tissue>
    </source>
</reference>
<protein>
    <submittedName>
        <fullName evidence="1">Uncharacterized protein</fullName>
    </submittedName>
</protein>
<dbReference type="AlphaFoldDB" id="A0A5B7CII9"/>
<keyword evidence="2" id="KW-1185">Reference proteome</keyword>
<proteinExistence type="predicted"/>
<organism evidence="1 2">
    <name type="scientific">Portunus trituberculatus</name>
    <name type="common">Swimming crab</name>
    <name type="synonym">Neptunus trituberculatus</name>
    <dbReference type="NCBI Taxonomy" id="210409"/>
    <lineage>
        <taxon>Eukaryota</taxon>
        <taxon>Metazoa</taxon>
        <taxon>Ecdysozoa</taxon>
        <taxon>Arthropoda</taxon>
        <taxon>Crustacea</taxon>
        <taxon>Multicrustacea</taxon>
        <taxon>Malacostraca</taxon>
        <taxon>Eumalacostraca</taxon>
        <taxon>Eucarida</taxon>
        <taxon>Decapoda</taxon>
        <taxon>Pleocyemata</taxon>
        <taxon>Brachyura</taxon>
        <taxon>Eubrachyura</taxon>
        <taxon>Portunoidea</taxon>
        <taxon>Portunidae</taxon>
        <taxon>Portuninae</taxon>
        <taxon>Portunus</taxon>
    </lineage>
</organism>
<evidence type="ECO:0000313" key="2">
    <source>
        <dbReference type="Proteomes" id="UP000324222"/>
    </source>
</evidence>